<dbReference type="Pfam" id="PF00106">
    <property type="entry name" value="adh_short"/>
    <property type="match status" value="1"/>
</dbReference>
<dbReference type="AlphaFoldDB" id="A0AAE0VV62"/>
<evidence type="ECO:0000256" key="1">
    <source>
        <dbReference type="ARBA" id="ARBA00004173"/>
    </source>
</evidence>
<evidence type="ECO:0000313" key="9">
    <source>
        <dbReference type="EMBL" id="KAK3591179.1"/>
    </source>
</evidence>
<accession>A0AAE0VV62</accession>
<name>A0AAE0VV62_9BIVA</name>
<dbReference type="Gene3D" id="3.40.50.720">
    <property type="entry name" value="NAD(P)-binding Rossmann-like Domain"/>
    <property type="match status" value="1"/>
</dbReference>
<dbReference type="InterPro" id="IPR002347">
    <property type="entry name" value="SDR_fam"/>
</dbReference>
<keyword evidence="7" id="KW-0576">Peroxisome</keyword>
<organism evidence="9 10">
    <name type="scientific">Potamilus streckersoni</name>
    <dbReference type="NCBI Taxonomy" id="2493646"/>
    <lineage>
        <taxon>Eukaryota</taxon>
        <taxon>Metazoa</taxon>
        <taxon>Spiralia</taxon>
        <taxon>Lophotrochozoa</taxon>
        <taxon>Mollusca</taxon>
        <taxon>Bivalvia</taxon>
        <taxon>Autobranchia</taxon>
        <taxon>Heteroconchia</taxon>
        <taxon>Palaeoheterodonta</taxon>
        <taxon>Unionida</taxon>
        <taxon>Unionoidea</taxon>
        <taxon>Unionidae</taxon>
        <taxon>Ambleminae</taxon>
        <taxon>Lampsilini</taxon>
        <taxon>Potamilus</taxon>
    </lineage>
</organism>
<dbReference type="InterPro" id="IPR051935">
    <property type="entry name" value="HSDL2"/>
</dbReference>
<evidence type="ECO:0000256" key="7">
    <source>
        <dbReference type="ARBA" id="ARBA00023140"/>
    </source>
</evidence>
<dbReference type="PANTHER" id="PTHR42808:SF3">
    <property type="entry name" value="HYDROXYSTEROID DEHYDROGENASE-LIKE PROTEIN 2"/>
    <property type="match status" value="1"/>
</dbReference>
<protein>
    <recommendedName>
        <fullName evidence="8">Hydroxysteroid dehydrogenase-like protein 2</fullName>
    </recommendedName>
</protein>
<dbReference type="GO" id="GO:0016491">
    <property type="term" value="F:oxidoreductase activity"/>
    <property type="evidence" value="ECO:0007669"/>
    <property type="project" value="UniProtKB-KW"/>
</dbReference>
<keyword evidence="5" id="KW-0560">Oxidoreductase</keyword>
<gene>
    <name evidence="9" type="ORF">CHS0354_029031</name>
</gene>
<evidence type="ECO:0000256" key="8">
    <source>
        <dbReference type="ARBA" id="ARBA00040243"/>
    </source>
</evidence>
<comment type="subcellular location">
    <subcellularLocation>
        <location evidence="1">Mitochondrion</location>
    </subcellularLocation>
    <subcellularLocation>
        <location evidence="2">Peroxisome</location>
    </subcellularLocation>
</comment>
<dbReference type="PRINTS" id="PR00081">
    <property type="entry name" value="GDHRDH"/>
</dbReference>
<dbReference type="InterPro" id="IPR036291">
    <property type="entry name" value="NAD(P)-bd_dom_sf"/>
</dbReference>
<reference evidence="9" key="1">
    <citation type="journal article" date="2021" name="Genome Biol. Evol.">
        <title>A High-Quality Reference Genome for a Parasitic Bivalve with Doubly Uniparental Inheritance (Bivalvia: Unionida).</title>
        <authorList>
            <person name="Smith C.H."/>
        </authorList>
    </citation>
    <scope>NUCLEOTIDE SEQUENCE</scope>
    <source>
        <strain evidence="9">CHS0354</strain>
    </source>
</reference>
<comment type="caution">
    <text evidence="9">The sequence shown here is derived from an EMBL/GenBank/DDBJ whole genome shotgun (WGS) entry which is preliminary data.</text>
</comment>
<evidence type="ECO:0000313" key="10">
    <source>
        <dbReference type="Proteomes" id="UP001195483"/>
    </source>
</evidence>
<dbReference type="GO" id="GO:0005777">
    <property type="term" value="C:peroxisome"/>
    <property type="evidence" value="ECO:0007669"/>
    <property type="project" value="UniProtKB-SubCell"/>
</dbReference>
<evidence type="ECO:0000256" key="4">
    <source>
        <dbReference type="ARBA" id="ARBA00022857"/>
    </source>
</evidence>
<dbReference type="EMBL" id="JAEAOA010001744">
    <property type="protein sequence ID" value="KAK3591179.1"/>
    <property type="molecule type" value="Genomic_DNA"/>
</dbReference>
<dbReference type="NCBIfam" id="NF006133">
    <property type="entry name" value="PRK08278.1"/>
    <property type="match status" value="1"/>
</dbReference>
<keyword evidence="6" id="KW-0496">Mitochondrion</keyword>
<reference evidence="9" key="2">
    <citation type="journal article" date="2021" name="Genome Biol. Evol.">
        <title>Developing a high-quality reference genome for a parasitic bivalve with doubly uniparental inheritance (Bivalvia: Unionida).</title>
        <authorList>
            <person name="Smith C.H."/>
        </authorList>
    </citation>
    <scope>NUCLEOTIDE SEQUENCE</scope>
    <source>
        <strain evidence="9">CHS0354</strain>
        <tissue evidence="9">Mantle</tissue>
    </source>
</reference>
<keyword evidence="10" id="KW-1185">Reference proteome</keyword>
<evidence type="ECO:0000256" key="5">
    <source>
        <dbReference type="ARBA" id="ARBA00023002"/>
    </source>
</evidence>
<sequence length="325" mass="35552">MAENTGNLRGKTLFITGASRGIGKAIALKAAKDGANIVIAAKTAEPHPKLPGTIYTAAKEIEDAGGKCLPCIVDIRFEDQVKASVELAVKRFGGIDILVNNASAISLTGTLQTSMKKYDLMMGINVRGTYLCSRICIPYLRKSQNPHILTISPPLNLKPKWFQGHVAILTAAVTNFASNRNVEMICRKPDIMADAAYVLLCKNSKSYTGNFAIDEHVLREAGVKDMEQYSCVPGRSKAILFPPTRGIQTAARSLLSLDIFRRTSVSTNEAFRELSLVPCSESPEEKNREKLTMKFSYPVLPREKIVMILLVGLGLEASVVPRQVR</sequence>
<evidence type="ECO:0000256" key="6">
    <source>
        <dbReference type="ARBA" id="ARBA00023128"/>
    </source>
</evidence>
<dbReference type="FunFam" id="3.40.50.720:FF:000301">
    <property type="entry name" value="Hydroxysteroid dehydrogenase like 2"/>
    <property type="match status" value="1"/>
</dbReference>
<reference evidence="9" key="3">
    <citation type="submission" date="2023-05" db="EMBL/GenBank/DDBJ databases">
        <authorList>
            <person name="Smith C.H."/>
        </authorList>
    </citation>
    <scope>NUCLEOTIDE SEQUENCE</scope>
    <source>
        <strain evidence="9">CHS0354</strain>
        <tissue evidence="9">Mantle</tissue>
    </source>
</reference>
<evidence type="ECO:0000256" key="3">
    <source>
        <dbReference type="ARBA" id="ARBA00006484"/>
    </source>
</evidence>
<comment type="similarity">
    <text evidence="3">Belongs to the short-chain dehydrogenases/reductases (SDR) family.</text>
</comment>
<evidence type="ECO:0000256" key="2">
    <source>
        <dbReference type="ARBA" id="ARBA00004275"/>
    </source>
</evidence>
<proteinExistence type="inferred from homology"/>
<dbReference type="GO" id="GO:0005739">
    <property type="term" value="C:mitochondrion"/>
    <property type="evidence" value="ECO:0007669"/>
    <property type="project" value="UniProtKB-SubCell"/>
</dbReference>
<dbReference type="PANTHER" id="PTHR42808">
    <property type="entry name" value="HYDROXYSTEROID DEHYDROGENASE-LIKE PROTEIN 2"/>
    <property type="match status" value="1"/>
</dbReference>
<dbReference type="Proteomes" id="UP001195483">
    <property type="component" value="Unassembled WGS sequence"/>
</dbReference>
<keyword evidence="4" id="KW-0521">NADP</keyword>
<dbReference type="SUPFAM" id="SSF51735">
    <property type="entry name" value="NAD(P)-binding Rossmann-fold domains"/>
    <property type="match status" value="1"/>
</dbReference>